<keyword evidence="1" id="KW-1133">Transmembrane helix</keyword>
<organism evidence="2 3">
    <name type="scientific">Candidatus Falkowbacteria bacterium CG1_02_41_21</name>
    <dbReference type="NCBI Taxonomy" id="1805147"/>
    <lineage>
        <taxon>Bacteria</taxon>
        <taxon>Candidatus Falkowiibacteriota</taxon>
    </lineage>
</organism>
<feature type="transmembrane region" description="Helical" evidence="1">
    <location>
        <begin position="6"/>
        <end position="28"/>
    </location>
</feature>
<dbReference type="EMBL" id="MNUV01000042">
    <property type="protein sequence ID" value="OIO07339.1"/>
    <property type="molecule type" value="Genomic_DNA"/>
</dbReference>
<sequence>MIWGVLYMIIIYFSMFNRFIIASLVIFVNTNRALRRKVCIKKKNSVNILVNISQKLTKSFYEQFYKKLPENTRV</sequence>
<accession>A0A1J4T8X1</accession>
<evidence type="ECO:0000313" key="2">
    <source>
        <dbReference type="EMBL" id="OIO07339.1"/>
    </source>
</evidence>
<protein>
    <submittedName>
        <fullName evidence="2">Uncharacterized protein</fullName>
    </submittedName>
</protein>
<dbReference type="AlphaFoldDB" id="A0A1J4T8X1"/>
<keyword evidence="1" id="KW-0812">Transmembrane</keyword>
<name>A0A1J4T8X1_9BACT</name>
<gene>
    <name evidence="2" type="ORF">AUJ35_02210</name>
</gene>
<reference evidence="2 3" key="1">
    <citation type="journal article" date="2016" name="Environ. Microbiol.">
        <title>Genomic resolution of a cold subsurface aquifer community provides metabolic insights for novel microbes adapted to high CO concentrations.</title>
        <authorList>
            <person name="Probst A.J."/>
            <person name="Castelle C.J."/>
            <person name="Singh A."/>
            <person name="Brown C.T."/>
            <person name="Anantharaman K."/>
            <person name="Sharon I."/>
            <person name="Hug L.A."/>
            <person name="Burstein D."/>
            <person name="Emerson J.B."/>
            <person name="Thomas B.C."/>
            <person name="Banfield J.F."/>
        </authorList>
    </citation>
    <scope>NUCLEOTIDE SEQUENCE [LARGE SCALE GENOMIC DNA]</scope>
    <source>
        <strain evidence="2">CG1_02_41_21</strain>
    </source>
</reference>
<evidence type="ECO:0000256" key="1">
    <source>
        <dbReference type="SAM" id="Phobius"/>
    </source>
</evidence>
<proteinExistence type="predicted"/>
<dbReference type="Proteomes" id="UP000182860">
    <property type="component" value="Unassembled WGS sequence"/>
</dbReference>
<keyword evidence="1" id="KW-0472">Membrane</keyword>
<evidence type="ECO:0000313" key="3">
    <source>
        <dbReference type="Proteomes" id="UP000182860"/>
    </source>
</evidence>
<comment type="caution">
    <text evidence="2">The sequence shown here is derived from an EMBL/GenBank/DDBJ whole genome shotgun (WGS) entry which is preliminary data.</text>
</comment>